<evidence type="ECO:0000256" key="3">
    <source>
        <dbReference type="ARBA" id="ARBA00022694"/>
    </source>
</evidence>
<dbReference type="Proteomes" id="UP000288086">
    <property type="component" value="Unassembled WGS sequence"/>
</dbReference>
<dbReference type="CDD" id="cd01992">
    <property type="entry name" value="TilS_N"/>
    <property type="match status" value="1"/>
</dbReference>
<dbReference type="SUPFAM" id="SSF52402">
    <property type="entry name" value="Adenine nucleotide alpha hydrolases-like"/>
    <property type="match status" value="1"/>
</dbReference>
<dbReference type="Gene3D" id="3.40.50.620">
    <property type="entry name" value="HUPs"/>
    <property type="match status" value="1"/>
</dbReference>
<dbReference type="Gene3D" id="1.20.59.20">
    <property type="match status" value="1"/>
</dbReference>
<comment type="caution">
    <text evidence="8">The sequence shown here is derived from an EMBL/GenBank/DDBJ whole genome shotgun (WGS) entry which is preliminary data.</text>
</comment>
<gene>
    <name evidence="8" type="ORF">VT98_10674</name>
</gene>
<dbReference type="InterPro" id="IPR012094">
    <property type="entry name" value="tRNA_Ile_lys_synt"/>
</dbReference>
<dbReference type="SUPFAM" id="SSF82829">
    <property type="entry name" value="MesJ substrate recognition domain-like"/>
    <property type="match status" value="1"/>
</dbReference>
<dbReference type="PANTHER" id="PTHR43033">
    <property type="entry name" value="TRNA(ILE)-LYSIDINE SYNTHASE-RELATED"/>
    <property type="match status" value="1"/>
</dbReference>
<feature type="domain" description="tRNA(Ile)-lysidine/2-thiocytidine synthase N-terminal" evidence="7">
    <location>
        <begin position="27"/>
        <end position="207"/>
    </location>
</feature>
<keyword evidence="4" id="KW-0547">Nucleotide-binding</keyword>
<dbReference type="InterPro" id="IPR011063">
    <property type="entry name" value="TilS/TtcA_N"/>
</dbReference>
<dbReference type="InterPro" id="IPR014729">
    <property type="entry name" value="Rossmann-like_a/b/a_fold"/>
</dbReference>
<protein>
    <recommendedName>
        <fullName evidence="1">tRNA(Ile)-lysidine synthetase</fullName>
        <ecNumber evidence="1">6.3.4.19</ecNumber>
    </recommendedName>
</protein>
<evidence type="ECO:0000313" key="8">
    <source>
        <dbReference type="EMBL" id="RWX49242.1"/>
    </source>
</evidence>
<dbReference type="GO" id="GO:0032267">
    <property type="term" value="F:tRNA(Ile)-lysidine synthase activity"/>
    <property type="evidence" value="ECO:0007669"/>
    <property type="project" value="UniProtKB-EC"/>
</dbReference>
<keyword evidence="5" id="KW-0067">ATP-binding</keyword>
<name>A0A444J850_9BACT</name>
<dbReference type="Pfam" id="PF01171">
    <property type="entry name" value="ATP_bind_3"/>
    <property type="match status" value="1"/>
</dbReference>
<comment type="catalytic activity">
    <reaction evidence="6">
        <text>cytidine(34) in tRNA(Ile2) + L-lysine + ATP = lysidine(34) in tRNA(Ile2) + AMP + diphosphate + H(+)</text>
        <dbReference type="Rhea" id="RHEA:43744"/>
        <dbReference type="Rhea" id="RHEA-COMP:10625"/>
        <dbReference type="Rhea" id="RHEA-COMP:10670"/>
        <dbReference type="ChEBI" id="CHEBI:15378"/>
        <dbReference type="ChEBI" id="CHEBI:30616"/>
        <dbReference type="ChEBI" id="CHEBI:32551"/>
        <dbReference type="ChEBI" id="CHEBI:33019"/>
        <dbReference type="ChEBI" id="CHEBI:82748"/>
        <dbReference type="ChEBI" id="CHEBI:83665"/>
        <dbReference type="ChEBI" id="CHEBI:456215"/>
        <dbReference type="EC" id="6.3.4.19"/>
    </reaction>
</comment>
<feature type="non-terminal residue" evidence="8">
    <location>
        <position position="313"/>
    </location>
</feature>
<dbReference type="HAMAP" id="MF_01161">
    <property type="entry name" value="tRNA_Ile_lys_synt"/>
    <property type="match status" value="1"/>
</dbReference>
<evidence type="ECO:0000259" key="7">
    <source>
        <dbReference type="Pfam" id="PF01171"/>
    </source>
</evidence>
<evidence type="ECO:0000256" key="2">
    <source>
        <dbReference type="ARBA" id="ARBA00022598"/>
    </source>
</evidence>
<evidence type="ECO:0000256" key="1">
    <source>
        <dbReference type="ARBA" id="ARBA00013267"/>
    </source>
</evidence>
<evidence type="ECO:0000256" key="5">
    <source>
        <dbReference type="ARBA" id="ARBA00022840"/>
    </source>
</evidence>
<sequence length="313" mass="35014">MGKTKPLPRLFFRELTGSCQVGQGSSIIIAVSGGSDSMALLYLLADARKRLELDLTAVWVDHCLRPEETPIEERTVLAAAKRLEVVCVRHRVDAASSASEQGISLEHAARDLRYAALRATAREVGAEYIAVAHTADDQAEEILLRLLRGSGREGVSGMRMQSRDLIRPLLNIDKKDLLAWLTEQEIVSCFDSSNDDMRFLRNRVRHQLLPFLEEHFEQGIKKSLRKTADSLAVDEDLLAALTAEAEQKTINVLSPPEEASEPQESPKIQLLRAPFCALHPALQRRVVERLFWRIGGRAGYDHILLVIKLRRAA</sequence>
<dbReference type="NCBIfam" id="TIGR02432">
    <property type="entry name" value="lysidine_TilS_N"/>
    <property type="match status" value="1"/>
</dbReference>
<dbReference type="EMBL" id="MTKP01000067">
    <property type="protein sequence ID" value="RWX49242.1"/>
    <property type="molecule type" value="Genomic_DNA"/>
</dbReference>
<accession>A0A444J850</accession>
<keyword evidence="9" id="KW-1185">Reference proteome</keyword>
<dbReference type="InterPro" id="IPR012795">
    <property type="entry name" value="tRNA_Ile_lys_synt_N"/>
</dbReference>
<dbReference type="EC" id="6.3.4.19" evidence="1"/>
<keyword evidence="3" id="KW-0819">tRNA processing</keyword>
<evidence type="ECO:0000256" key="6">
    <source>
        <dbReference type="ARBA" id="ARBA00048539"/>
    </source>
</evidence>
<evidence type="ECO:0000313" key="9">
    <source>
        <dbReference type="Proteomes" id="UP000288086"/>
    </source>
</evidence>
<dbReference type="GO" id="GO:0005524">
    <property type="term" value="F:ATP binding"/>
    <property type="evidence" value="ECO:0007669"/>
    <property type="project" value="UniProtKB-KW"/>
</dbReference>
<reference evidence="8 9" key="1">
    <citation type="submission" date="2017-01" db="EMBL/GenBank/DDBJ databases">
        <title>The cable genome- insights into the physiology and evolution of filamentous bacteria capable of sulfide oxidation via long distance electron transfer.</title>
        <authorList>
            <person name="Schreiber L."/>
            <person name="Bjerg J.T."/>
            <person name="Boggild A."/>
            <person name="Van De Vossenberg J."/>
            <person name="Meysman F."/>
            <person name="Nielsen L.P."/>
            <person name="Schramm A."/>
            <person name="Kjeldsen K.U."/>
        </authorList>
    </citation>
    <scope>NUCLEOTIDE SEQUENCE [LARGE SCALE GENOMIC DNA]</scope>
    <source>
        <strain evidence="8">A1</strain>
    </source>
</reference>
<dbReference type="AlphaFoldDB" id="A0A444J850"/>
<organism evidence="8 9">
    <name type="scientific">Candidatus Electrothrix communis</name>
    <dbReference type="NCBI Taxonomy" id="1859133"/>
    <lineage>
        <taxon>Bacteria</taxon>
        <taxon>Pseudomonadati</taxon>
        <taxon>Thermodesulfobacteriota</taxon>
        <taxon>Desulfobulbia</taxon>
        <taxon>Desulfobulbales</taxon>
        <taxon>Desulfobulbaceae</taxon>
        <taxon>Candidatus Electrothrix</taxon>
    </lineage>
</organism>
<dbReference type="GO" id="GO:0008033">
    <property type="term" value="P:tRNA processing"/>
    <property type="evidence" value="ECO:0007669"/>
    <property type="project" value="UniProtKB-KW"/>
</dbReference>
<evidence type="ECO:0000256" key="4">
    <source>
        <dbReference type="ARBA" id="ARBA00022741"/>
    </source>
</evidence>
<proteinExistence type="inferred from homology"/>
<keyword evidence="2 8" id="KW-0436">Ligase</keyword>
<dbReference type="PANTHER" id="PTHR43033:SF1">
    <property type="entry name" value="TRNA(ILE)-LYSIDINE SYNTHASE-RELATED"/>
    <property type="match status" value="1"/>
</dbReference>